<evidence type="ECO:0000313" key="2">
    <source>
        <dbReference type="Proteomes" id="UP001153678"/>
    </source>
</evidence>
<dbReference type="AlphaFoldDB" id="A0A9W4SHA3"/>
<evidence type="ECO:0000313" key="1">
    <source>
        <dbReference type="EMBL" id="CAI2169670.1"/>
    </source>
</evidence>
<proteinExistence type="predicted"/>
<dbReference type="OrthoDB" id="2302983at2759"/>
<name>A0A9W4SHA3_9GLOM</name>
<accession>A0A9W4SHA3</accession>
<dbReference type="EMBL" id="CAMKVN010000610">
    <property type="protein sequence ID" value="CAI2169670.1"/>
    <property type="molecule type" value="Genomic_DNA"/>
</dbReference>
<gene>
    <name evidence="1" type="ORF">FWILDA_LOCUS4195</name>
</gene>
<protein>
    <submittedName>
        <fullName evidence="1">18179_t:CDS:1</fullName>
    </submittedName>
</protein>
<sequence>MLDGIKRAGHIVWIQNKAWYGTHTFAAATFKCEGGQFDPDFKIDLGDEVAHKGYHIEIPDSIDSYCLVFGVILSTEKDKWRGPFTNNGDQCWHFKGSEDDWDVYPCP</sequence>
<comment type="caution">
    <text evidence="1">The sequence shown here is derived from an EMBL/GenBank/DDBJ whole genome shotgun (WGS) entry which is preliminary data.</text>
</comment>
<organism evidence="1 2">
    <name type="scientific">Funneliformis geosporum</name>
    <dbReference type="NCBI Taxonomy" id="1117311"/>
    <lineage>
        <taxon>Eukaryota</taxon>
        <taxon>Fungi</taxon>
        <taxon>Fungi incertae sedis</taxon>
        <taxon>Mucoromycota</taxon>
        <taxon>Glomeromycotina</taxon>
        <taxon>Glomeromycetes</taxon>
        <taxon>Glomerales</taxon>
        <taxon>Glomeraceae</taxon>
        <taxon>Funneliformis</taxon>
    </lineage>
</organism>
<reference evidence="1" key="1">
    <citation type="submission" date="2022-08" db="EMBL/GenBank/DDBJ databases">
        <authorList>
            <person name="Kallberg Y."/>
            <person name="Tangrot J."/>
            <person name="Rosling A."/>
        </authorList>
    </citation>
    <scope>NUCLEOTIDE SEQUENCE</scope>
    <source>
        <strain evidence="1">Wild A</strain>
    </source>
</reference>
<keyword evidence="2" id="KW-1185">Reference proteome</keyword>
<dbReference type="Proteomes" id="UP001153678">
    <property type="component" value="Unassembled WGS sequence"/>
</dbReference>